<dbReference type="Pfam" id="PF00867">
    <property type="entry name" value="XPG_I"/>
    <property type="match status" value="1"/>
</dbReference>
<dbReference type="PANTHER" id="PTHR11081:SF62">
    <property type="entry name" value="XPG-I DOMAIN-CONTAINING PROTEIN"/>
    <property type="match status" value="1"/>
</dbReference>
<dbReference type="OrthoDB" id="2959108at2759"/>
<evidence type="ECO:0000256" key="1">
    <source>
        <dbReference type="SAM" id="MobiDB-lite"/>
    </source>
</evidence>
<feature type="compositionally biased region" description="Low complexity" evidence="1">
    <location>
        <begin position="447"/>
        <end position="465"/>
    </location>
</feature>
<dbReference type="InterPro" id="IPR006086">
    <property type="entry name" value="XPG-I_dom"/>
</dbReference>
<evidence type="ECO:0000313" key="3">
    <source>
        <dbReference type="EMBL" id="KAH0214052.1"/>
    </source>
</evidence>
<dbReference type="GO" id="GO:0017108">
    <property type="term" value="F:5'-flap endonuclease activity"/>
    <property type="evidence" value="ECO:0007669"/>
    <property type="project" value="TreeGrafter"/>
</dbReference>
<reference evidence="3" key="2">
    <citation type="submission" date="2021-08" db="EMBL/GenBank/DDBJ databases">
        <authorList>
            <person name="Gostincar C."/>
            <person name="Sun X."/>
            <person name="Song Z."/>
            <person name="Gunde-Cimerman N."/>
        </authorList>
    </citation>
    <scope>NUCLEOTIDE SEQUENCE</scope>
    <source>
        <strain evidence="3">EXF-8016</strain>
    </source>
</reference>
<feature type="compositionally biased region" description="Polar residues" evidence="1">
    <location>
        <begin position="521"/>
        <end position="540"/>
    </location>
</feature>
<feature type="compositionally biased region" description="Low complexity" evidence="1">
    <location>
        <begin position="650"/>
        <end position="662"/>
    </location>
</feature>
<dbReference type="InterPro" id="IPR029060">
    <property type="entry name" value="PIN-like_dom_sf"/>
</dbReference>
<dbReference type="SUPFAM" id="SSF47807">
    <property type="entry name" value="5' to 3' exonuclease, C-terminal subdomain"/>
    <property type="match status" value="1"/>
</dbReference>
<dbReference type="InterPro" id="IPR006084">
    <property type="entry name" value="XPG/Rad2"/>
</dbReference>
<organism evidence="3 4">
    <name type="scientific">Aureobasidium melanogenum</name>
    <name type="common">Aureobasidium pullulans var. melanogenum</name>
    <dbReference type="NCBI Taxonomy" id="46634"/>
    <lineage>
        <taxon>Eukaryota</taxon>
        <taxon>Fungi</taxon>
        <taxon>Dikarya</taxon>
        <taxon>Ascomycota</taxon>
        <taxon>Pezizomycotina</taxon>
        <taxon>Dothideomycetes</taxon>
        <taxon>Dothideomycetidae</taxon>
        <taxon>Dothideales</taxon>
        <taxon>Saccotheciaceae</taxon>
        <taxon>Aureobasidium</taxon>
    </lineage>
</organism>
<feature type="compositionally biased region" description="Polar residues" evidence="1">
    <location>
        <begin position="423"/>
        <end position="432"/>
    </location>
</feature>
<accession>A0A9P8K4T2</accession>
<dbReference type="InterPro" id="IPR036279">
    <property type="entry name" value="5-3_exonuclease_C_sf"/>
</dbReference>
<proteinExistence type="predicted"/>
<evidence type="ECO:0000313" key="4">
    <source>
        <dbReference type="Proteomes" id="UP000767238"/>
    </source>
</evidence>
<feature type="region of interest" description="Disordered" evidence="1">
    <location>
        <begin position="601"/>
        <end position="697"/>
    </location>
</feature>
<dbReference type="Gene3D" id="3.40.50.1010">
    <property type="entry name" value="5'-nuclease"/>
    <property type="match status" value="1"/>
</dbReference>
<feature type="compositionally biased region" description="Low complexity" evidence="1">
    <location>
        <begin position="604"/>
        <end position="628"/>
    </location>
</feature>
<gene>
    <name evidence="3" type="ORF">KCV03_g8619</name>
</gene>
<dbReference type="GO" id="GO:0006281">
    <property type="term" value="P:DNA repair"/>
    <property type="evidence" value="ECO:0007669"/>
    <property type="project" value="UniProtKB-ARBA"/>
</dbReference>
<dbReference type="SMART" id="SM00484">
    <property type="entry name" value="XPGI"/>
    <property type="match status" value="1"/>
</dbReference>
<dbReference type="AlphaFoldDB" id="A0A9P8K4T2"/>
<comment type="caution">
    <text evidence="3">The sequence shown here is derived from an EMBL/GenBank/DDBJ whole genome shotgun (WGS) entry which is preliminary data.</text>
</comment>
<dbReference type="EMBL" id="JAHFYH010000088">
    <property type="protein sequence ID" value="KAH0214052.1"/>
    <property type="molecule type" value="Genomic_DNA"/>
</dbReference>
<dbReference type="Proteomes" id="UP000767238">
    <property type="component" value="Unassembled WGS sequence"/>
</dbReference>
<evidence type="ECO:0000259" key="2">
    <source>
        <dbReference type="SMART" id="SM00484"/>
    </source>
</evidence>
<feature type="region of interest" description="Disordered" evidence="1">
    <location>
        <begin position="521"/>
        <end position="541"/>
    </location>
</feature>
<protein>
    <recommendedName>
        <fullName evidence="2">XPG-I domain-containing protein</fullName>
    </recommendedName>
</protein>
<dbReference type="PANTHER" id="PTHR11081">
    <property type="entry name" value="FLAP ENDONUCLEASE FAMILY MEMBER"/>
    <property type="match status" value="1"/>
</dbReference>
<feature type="compositionally biased region" description="Basic and acidic residues" evidence="1">
    <location>
        <begin position="477"/>
        <end position="486"/>
    </location>
</feature>
<feature type="non-terminal residue" evidence="3">
    <location>
        <position position="722"/>
    </location>
</feature>
<dbReference type="PRINTS" id="PR00853">
    <property type="entry name" value="XPGRADSUPER"/>
</dbReference>
<sequence length="722" mass="80011">MGIPGYKLPIFDRQKTSLTIIDSLWDILGEGEIKSLAQLSTDHFQKHKRPLRVAIDEAGWRFHNLSDAQVHAIRQKVPEANPIEKAILWRRGGVAGRIGWKKIDLLRKTLNMLKIPHHRAPAEAEAECARLNELGIVDAVWTDDGDALMFGAKVLIKEHREGRGNTAKKSDTLVRIYRAEVIEQKHRINRQGLILFALLSGGDYDTKGLPGCGPMAALEAAQFDNGRLGKILCETPLRRSVYVPPGYPRDLHVKNYREPKVSTPEQAHDLRGLKNGWYVPIDEAKLRPFLLHMFNFNTKEYLKHLLPILLTKELIQTTPETLDKNLVFELQMVQKRGRDHTADCLERQVTFNPKKCTELNLWKQPDNEDWPEEFDPTAPVEAELLEYILVNALGEAEMQRLKQLASQPKPRKRKTTDTEIEIGSQTSVQSTDDTGKSAPKKQKKDVASGVDTTSSTSSPSTASKPAGKRKPTKRHGKTIESNKEAEPTEPEAAIAPVKKGFQLPRALVRNPSMLSEIASRSSQEVLSRSASYQSFDSTADTSRRLSDVLVSQYTSRYTSRASIEQTSVQALDSQVSPSSQLDWEAGSWLSPQPQLTTFHERTLSPRPSAIPAPSSSNINPPIQPTISQKPSSSRSQVVIDLGSDDEVTPSASVSSSATHARAPVPSTPAVHTPVSSSATTFHAKEPSAPSPPPLDSRQAIAAARLKHFEKKVPETVDLTLDD</sequence>
<feature type="compositionally biased region" description="Basic residues" evidence="1">
    <location>
        <begin position="466"/>
        <end position="476"/>
    </location>
</feature>
<feature type="region of interest" description="Disordered" evidence="1">
    <location>
        <begin position="401"/>
        <end position="497"/>
    </location>
</feature>
<feature type="domain" description="XPG-I" evidence="2">
    <location>
        <begin position="111"/>
        <end position="188"/>
    </location>
</feature>
<dbReference type="Gene3D" id="1.10.150.20">
    <property type="entry name" value="5' to 3' exonuclease, C-terminal subdomain"/>
    <property type="match status" value="1"/>
</dbReference>
<name>A0A9P8K4T2_AURME</name>
<reference evidence="3" key="1">
    <citation type="journal article" date="2021" name="J Fungi (Basel)">
        <title>Virulence traits and population genomics of the black yeast Aureobasidium melanogenum.</title>
        <authorList>
            <person name="Cernosa A."/>
            <person name="Sun X."/>
            <person name="Gostincar C."/>
            <person name="Fang C."/>
            <person name="Gunde-Cimerman N."/>
            <person name="Song Z."/>
        </authorList>
    </citation>
    <scope>NUCLEOTIDE SEQUENCE</scope>
    <source>
        <strain evidence="3">EXF-8016</strain>
    </source>
</reference>
<dbReference type="SUPFAM" id="SSF88723">
    <property type="entry name" value="PIN domain-like"/>
    <property type="match status" value="1"/>
</dbReference>